<proteinExistence type="predicted"/>
<feature type="transmembrane region" description="Helical" evidence="1">
    <location>
        <begin position="300"/>
        <end position="323"/>
    </location>
</feature>
<dbReference type="InterPro" id="IPR029675">
    <property type="entry name" value="PGAP4"/>
</dbReference>
<feature type="chain" id="PRO_5045672316" description="Integral membrane protein" evidence="2">
    <location>
        <begin position="27"/>
        <end position="434"/>
    </location>
</feature>
<comment type="caution">
    <text evidence="3">The sequence shown here is derived from an EMBL/GenBank/DDBJ whole genome shotgun (WGS) entry which is preliminary data.</text>
</comment>
<organism evidence="3 4">
    <name type="scientific">Cladobotryum mycophilum</name>
    <dbReference type="NCBI Taxonomy" id="491253"/>
    <lineage>
        <taxon>Eukaryota</taxon>
        <taxon>Fungi</taxon>
        <taxon>Dikarya</taxon>
        <taxon>Ascomycota</taxon>
        <taxon>Pezizomycotina</taxon>
        <taxon>Sordariomycetes</taxon>
        <taxon>Hypocreomycetidae</taxon>
        <taxon>Hypocreales</taxon>
        <taxon>Hypocreaceae</taxon>
        <taxon>Cladobotryum</taxon>
    </lineage>
</organism>
<name>A0ABR0SHU7_9HYPO</name>
<feature type="signal peptide" evidence="2">
    <location>
        <begin position="1"/>
        <end position="26"/>
    </location>
</feature>
<dbReference type="Proteomes" id="UP001338125">
    <property type="component" value="Unassembled WGS sequence"/>
</dbReference>
<reference evidence="3 4" key="1">
    <citation type="submission" date="2024-01" db="EMBL/GenBank/DDBJ databases">
        <title>Complete genome of Cladobotryum mycophilum ATHUM6906.</title>
        <authorList>
            <person name="Christinaki A.C."/>
            <person name="Myridakis A.I."/>
            <person name="Kouvelis V.N."/>
        </authorList>
    </citation>
    <scope>NUCLEOTIDE SEQUENCE [LARGE SCALE GENOMIC DNA]</scope>
    <source>
        <strain evidence="3 4">ATHUM6906</strain>
    </source>
</reference>
<sequence length="434" mass="49675">MLATRLNAGFWLLWLLLLIFCYFNSYDDPSSIFYNTSRAYEQKYSLVRSTEAEQYLQHLPAKHRPAQPSERFLCIGIPSVNRTSESFLAYTIATLTDTLTPDERASVHLVVLLANKSPKNHFGYGQSWLEKIADEVILYGEPPSGSSNKNGSSVYRTIPFDLYDGDNDGHAEHRGDGRVENMRLDHSALVETCKNHGSPYFALVEDDIIASRDWFKRFKRGLTYVENQAKKTKKDWLYLRLFYSEIFMGWNNEEWLMYSKNIFLVYTVVLLVFLARFALGKKRFRYKLIGGSGSATTGHASRYLAALVLGLWMPALVVLYFLAGRVSVHRLNPFTWSWHGAVEMPSYGCCAQGLVFPHRHLDGVLSLLRNPPYAFAGDQILEDYARDHSLAKWAIDPSVFQHVGLKQSSAGDERTEVWNFSFERQRPQKTDTAE</sequence>
<evidence type="ECO:0000256" key="2">
    <source>
        <dbReference type="SAM" id="SignalP"/>
    </source>
</evidence>
<dbReference type="PANTHER" id="PTHR31410:SF1">
    <property type="entry name" value="POST-GPI ATTACHMENT TO PROTEINS FACTOR 4"/>
    <property type="match status" value="1"/>
</dbReference>
<dbReference type="EMBL" id="JAVFKD010000013">
    <property type="protein sequence ID" value="KAK5991732.1"/>
    <property type="molecule type" value="Genomic_DNA"/>
</dbReference>
<feature type="transmembrane region" description="Helical" evidence="1">
    <location>
        <begin position="262"/>
        <end position="279"/>
    </location>
</feature>
<dbReference type="CDD" id="cd22189">
    <property type="entry name" value="PGAP4-like_fungal"/>
    <property type="match status" value="1"/>
</dbReference>
<evidence type="ECO:0000313" key="3">
    <source>
        <dbReference type="EMBL" id="KAK5991732.1"/>
    </source>
</evidence>
<protein>
    <recommendedName>
        <fullName evidence="5">Integral membrane protein</fullName>
    </recommendedName>
</protein>
<keyword evidence="4" id="KW-1185">Reference proteome</keyword>
<keyword evidence="1" id="KW-0472">Membrane</keyword>
<accession>A0ABR0SHU7</accession>
<gene>
    <name evidence="3" type="ORF">PT974_07766</name>
</gene>
<evidence type="ECO:0000256" key="1">
    <source>
        <dbReference type="SAM" id="Phobius"/>
    </source>
</evidence>
<keyword evidence="2" id="KW-0732">Signal</keyword>
<keyword evidence="1" id="KW-0812">Transmembrane</keyword>
<dbReference type="PANTHER" id="PTHR31410">
    <property type="entry name" value="TRANSMEMBRANE PROTEIN 246"/>
    <property type="match status" value="1"/>
</dbReference>
<evidence type="ECO:0000313" key="4">
    <source>
        <dbReference type="Proteomes" id="UP001338125"/>
    </source>
</evidence>
<evidence type="ECO:0008006" key="5">
    <source>
        <dbReference type="Google" id="ProtNLM"/>
    </source>
</evidence>
<keyword evidence="1" id="KW-1133">Transmembrane helix</keyword>